<evidence type="ECO:0000313" key="1">
    <source>
        <dbReference type="EMBL" id="SNT04270.1"/>
    </source>
</evidence>
<dbReference type="Proteomes" id="UP000198440">
    <property type="component" value="Unassembled WGS sequence"/>
</dbReference>
<proteinExistence type="predicted"/>
<organism evidence="1 2">
    <name type="scientific">Antarctobacter heliothermus</name>
    <dbReference type="NCBI Taxonomy" id="74033"/>
    <lineage>
        <taxon>Bacteria</taxon>
        <taxon>Pseudomonadati</taxon>
        <taxon>Pseudomonadota</taxon>
        <taxon>Alphaproteobacteria</taxon>
        <taxon>Rhodobacterales</taxon>
        <taxon>Roseobacteraceae</taxon>
        <taxon>Antarctobacter</taxon>
    </lineage>
</organism>
<dbReference type="AlphaFoldDB" id="A0A239JEL8"/>
<accession>A0A239JEL8</accession>
<sequence>MALPNTPDDKGLSRYRVAHPDAEVPEIAGDASFVSHLGRRHPSV</sequence>
<dbReference type="EMBL" id="FZON01000051">
    <property type="protein sequence ID" value="SNT04270.1"/>
    <property type="molecule type" value="Genomic_DNA"/>
</dbReference>
<reference evidence="1 2" key="1">
    <citation type="submission" date="2017-06" db="EMBL/GenBank/DDBJ databases">
        <authorList>
            <person name="Kim H.J."/>
            <person name="Triplett B.A."/>
        </authorList>
    </citation>
    <scope>NUCLEOTIDE SEQUENCE [LARGE SCALE GENOMIC DNA]</scope>
    <source>
        <strain evidence="1 2">DSM 11445</strain>
    </source>
</reference>
<gene>
    <name evidence="1" type="ORF">SAMN04488078_105124</name>
</gene>
<protein>
    <submittedName>
        <fullName evidence="1">Uncharacterized protein</fullName>
    </submittedName>
</protein>
<name>A0A239JEL8_9RHOB</name>
<evidence type="ECO:0000313" key="2">
    <source>
        <dbReference type="Proteomes" id="UP000198440"/>
    </source>
</evidence>